<dbReference type="InterPro" id="IPR043129">
    <property type="entry name" value="ATPase_NBD"/>
</dbReference>
<dbReference type="Gene3D" id="3.30.1490.300">
    <property type="match status" value="1"/>
</dbReference>
<dbReference type="Pfam" id="PF11104">
    <property type="entry name" value="PilM_2"/>
    <property type="match status" value="1"/>
</dbReference>
<dbReference type="SUPFAM" id="SSF53067">
    <property type="entry name" value="Actin-like ATPase domain"/>
    <property type="match status" value="2"/>
</dbReference>
<dbReference type="NCBIfam" id="TIGR01175">
    <property type="entry name" value="pilM"/>
    <property type="match status" value="1"/>
</dbReference>
<dbReference type="PIRSF" id="PIRSF019169">
    <property type="entry name" value="PilM"/>
    <property type="match status" value="1"/>
</dbReference>
<comment type="caution">
    <text evidence="2">The sequence shown here is derived from an EMBL/GenBank/DDBJ whole genome shotgun (WGS) entry which is preliminary data.</text>
</comment>
<feature type="domain" description="SHS2" evidence="1">
    <location>
        <begin position="22"/>
        <end position="189"/>
    </location>
</feature>
<dbReference type="GO" id="GO:0051301">
    <property type="term" value="P:cell division"/>
    <property type="evidence" value="ECO:0007669"/>
    <property type="project" value="InterPro"/>
</dbReference>
<dbReference type="STRING" id="947033.Lste_3322"/>
<protein>
    <submittedName>
        <fullName evidence="2">Tfp pilus assembly protein, ATPase PilM</fullName>
    </submittedName>
</protein>
<gene>
    <name evidence="2" type="primary">pilM</name>
    <name evidence="2" type="ORF">Lste_3322</name>
</gene>
<reference evidence="2 3" key="1">
    <citation type="submission" date="2015-11" db="EMBL/GenBank/DDBJ databases">
        <title>Genomic analysis of 38 Legionella species identifies large and diverse effector repertoires.</title>
        <authorList>
            <person name="Burstein D."/>
            <person name="Amaro F."/>
            <person name="Zusman T."/>
            <person name="Lifshitz Z."/>
            <person name="Cohen O."/>
            <person name="Gilbert J.A."/>
            <person name="Pupko T."/>
            <person name="Shuman H.A."/>
            <person name="Segal G."/>
        </authorList>
    </citation>
    <scope>NUCLEOTIDE SEQUENCE [LARGE SCALE GENOMIC DNA]</scope>
    <source>
        <strain evidence="2 3">IMVS3376</strain>
    </source>
</reference>
<proteinExistence type="predicted"/>
<dbReference type="PANTHER" id="PTHR32432:SF3">
    <property type="entry name" value="ETHANOLAMINE UTILIZATION PROTEIN EUTJ"/>
    <property type="match status" value="1"/>
</dbReference>
<dbReference type="EMBL" id="LNYY01000021">
    <property type="protein sequence ID" value="KTD67116.1"/>
    <property type="molecule type" value="Genomic_DNA"/>
</dbReference>
<evidence type="ECO:0000313" key="2">
    <source>
        <dbReference type="EMBL" id="KTD67116.1"/>
    </source>
</evidence>
<dbReference type="InterPro" id="IPR050696">
    <property type="entry name" value="FtsA/MreB"/>
</dbReference>
<dbReference type="PANTHER" id="PTHR32432">
    <property type="entry name" value="CELL DIVISION PROTEIN FTSA-RELATED"/>
    <property type="match status" value="1"/>
</dbReference>
<keyword evidence="3" id="KW-1185">Reference proteome</keyword>
<dbReference type="Proteomes" id="UP000054926">
    <property type="component" value="Unassembled WGS sequence"/>
</dbReference>
<evidence type="ECO:0000259" key="1">
    <source>
        <dbReference type="SMART" id="SM00842"/>
    </source>
</evidence>
<dbReference type="InterPro" id="IPR005883">
    <property type="entry name" value="PilM"/>
</dbReference>
<organism evidence="2 3">
    <name type="scientific">Legionella steelei</name>
    <dbReference type="NCBI Taxonomy" id="947033"/>
    <lineage>
        <taxon>Bacteria</taxon>
        <taxon>Pseudomonadati</taxon>
        <taxon>Pseudomonadota</taxon>
        <taxon>Gammaproteobacteria</taxon>
        <taxon>Legionellales</taxon>
        <taxon>Legionellaceae</taxon>
        <taxon>Legionella</taxon>
    </lineage>
</organism>
<name>A0A0W0ZD00_9GAMM</name>
<dbReference type="InterPro" id="IPR003494">
    <property type="entry name" value="SHS2_FtsA"/>
</dbReference>
<evidence type="ECO:0000313" key="3">
    <source>
        <dbReference type="Proteomes" id="UP000054926"/>
    </source>
</evidence>
<sequence length="364" mass="40261">MHGRFKGIRDILKVFQPKHRSILGIDITSTAVKVLEVSGQEDALVVENYGREVLPSNAMDGNIIKDIDAVSRCIKKVIDRLHTTCKQAALAVPDASIISKIIQINEGLNDEEMEELIVTEADKYIPYPIDEINLDFEILGHSEKNPHMLDVLIVASRAENVNQRVETAVRAGLDAMVIDVESYAVERAARQLAKDLPASGQDKTIAIIDIGASYTHLFVLQEMKLVYSREEKFGGKQLIEALAEHNKMTLEQAALAKDNGELPEDYEKEVLGPFKEDILLQIKRTLQFFYSTSQDGEVDHILLAGGLAKLPGLVSLVQERLGMSTTIANPFSYMTPGKMVHLDSINNDAPTLMVACGLALRDIK</sequence>
<accession>A0A0W0ZD00</accession>
<dbReference type="CDD" id="cd24049">
    <property type="entry name" value="ASKHA_NBD_PilM"/>
    <property type="match status" value="1"/>
</dbReference>
<dbReference type="Gene3D" id="3.30.420.40">
    <property type="match status" value="2"/>
</dbReference>
<dbReference type="SMART" id="SM00842">
    <property type="entry name" value="FtsA"/>
    <property type="match status" value="1"/>
</dbReference>
<dbReference type="AlphaFoldDB" id="A0A0W0ZD00"/>
<dbReference type="PATRIC" id="fig|947033.5.peg.3533"/>